<dbReference type="EMBL" id="LAZR01053272">
    <property type="protein sequence ID" value="KKK81106.1"/>
    <property type="molecule type" value="Genomic_DNA"/>
</dbReference>
<reference evidence="1" key="1">
    <citation type="journal article" date="2015" name="Nature">
        <title>Complex archaea that bridge the gap between prokaryotes and eukaryotes.</title>
        <authorList>
            <person name="Spang A."/>
            <person name="Saw J.H."/>
            <person name="Jorgensen S.L."/>
            <person name="Zaremba-Niedzwiedzka K."/>
            <person name="Martijn J."/>
            <person name="Lind A.E."/>
            <person name="van Eijk R."/>
            <person name="Schleper C."/>
            <person name="Guy L."/>
            <person name="Ettema T.J."/>
        </authorList>
    </citation>
    <scope>NUCLEOTIDE SEQUENCE</scope>
</reference>
<dbReference type="AlphaFoldDB" id="A0A0F9B9I0"/>
<sequence length="102" mass="11422">MKTQREFFAALAKERNGWVIRRRYSWGELAEIRDGGYCPITAVAKAETGTIYGSMQYRAAANAIGLPIKLANRIARAADWIKIEPRLRKRILAALGLEESNG</sequence>
<gene>
    <name evidence="1" type="ORF">LCGC14_2816800</name>
</gene>
<name>A0A0F9B9I0_9ZZZZ</name>
<protein>
    <submittedName>
        <fullName evidence="1">Uncharacterized protein</fullName>
    </submittedName>
</protein>
<comment type="caution">
    <text evidence="1">The sequence shown here is derived from an EMBL/GenBank/DDBJ whole genome shotgun (WGS) entry which is preliminary data.</text>
</comment>
<organism evidence="1">
    <name type="scientific">marine sediment metagenome</name>
    <dbReference type="NCBI Taxonomy" id="412755"/>
    <lineage>
        <taxon>unclassified sequences</taxon>
        <taxon>metagenomes</taxon>
        <taxon>ecological metagenomes</taxon>
    </lineage>
</organism>
<accession>A0A0F9B9I0</accession>
<proteinExistence type="predicted"/>
<evidence type="ECO:0000313" key="1">
    <source>
        <dbReference type="EMBL" id="KKK81106.1"/>
    </source>
</evidence>